<feature type="compositionally biased region" description="Polar residues" evidence="8">
    <location>
        <begin position="693"/>
        <end position="712"/>
    </location>
</feature>
<evidence type="ECO:0000256" key="2">
    <source>
        <dbReference type="ARBA" id="ARBA00022723"/>
    </source>
</evidence>
<feature type="domain" description="Zn(2)-C6 fungal-type" evidence="9">
    <location>
        <begin position="48"/>
        <end position="78"/>
    </location>
</feature>
<feature type="compositionally biased region" description="Polar residues" evidence="8">
    <location>
        <begin position="737"/>
        <end position="757"/>
    </location>
</feature>
<feature type="compositionally biased region" description="Polar residues" evidence="8">
    <location>
        <begin position="637"/>
        <end position="649"/>
    </location>
</feature>
<name>A0A2N3NH96_9PEZI</name>
<dbReference type="PANTHER" id="PTHR47782:SF8">
    <property type="entry name" value="ZN(II)2CYS6 TRANSCRIPTION FACTOR (EUROFUNG)"/>
    <property type="match status" value="1"/>
</dbReference>
<dbReference type="VEuPathDB" id="FungiDB:jhhlp_001096"/>
<keyword evidence="7" id="KW-0539">Nucleus</keyword>
<protein>
    <recommendedName>
        <fullName evidence="9">Zn(2)-C6 fungal-type domain-containing protein</fullName>
    </recommendedName>
</protein>
<dbReference type="PROSITE" id="PS50048">
    <property type="entry name" value="ZN2_CY6_FUNGAL_2"/>
    <property type="match status" value="1"/>
</dbReference>
<dbReference type="GO" id="GO:0045944">
    <property type="term" value="P:positive regulation of transcription by RNA polymerase II"/>
    <property type="evidence" value="ECO:0007669"/>
    <property type="project" value="TreeGrafter"/>
</dbReference>
<evidence type="ECO:0000256" key="3">
    <source>
        <dbReference type="ARBA" id="ARBA00022833"/>
    </source>
</evidence>
<dbReference type="GO" id="GO:0000981">
    <property type="term" value="F:DNA-binding transcription factor activity, RNA polymerase II-specific"/>
    <property type="evidence" value="ECO:0007669"/>
    <property type="project" value="InterPro"/>
</dbReference>
<dbReference type="GO" id="GO:0043565">
    <property type="term" value="F:sequence-specific DNA binding"/>
    <property type="evidence" value="ECO:0007669"/>
    <property type="project" value="TreeGrafter"/>
</dbReference>
<accession>A0A2N3NH96</accession>
<dbReference type="Proteomes" id="UP000233524">
    <property type="component" value="Unassembled WGS sequence"/>
</dbReference>
<dbReference type="SMART" id="SM00066">
    <property type="entry name" value="GAL4"/>
    <property type="match status" value="1"/>
</dbReference>
<dbReference type="Pfam" id="PF04082">
    <property type="entry name" value="Fungal_trans"/>
    <property type="match status" value="1"/>
</dbReference>
<gene>
    <name evidence="10" type="ORF">jhhlp_001096</name>
</gene>
<dbReference type="InterPro" id="IPR036864">
    <property type="entry name" value="Zn2-C6_fun-type_DNA-bd_sf"/>
</dbReference>
<dbReference type="FunCoup" id="A0A2N3NH96">
    <property type="interactions" value="801"/>
</dbReference>
<keyword evidence="6" id="KW-0804">Transcription</keyword>
<dbReference type="PROSITE" id="PS00463">
    <property type="entry name" value="ZN2_CY6_FUNGAL_1"/>
    <property type="match status" value="1"/>
</dbReference>
<feature type="compositionally biased region" description="Low complexity" evidence="8">
    <location>
        <begin position="675"/>
        <end position="692"/>
    </location>
</feature>
<dbReference type="InterPro" id="IPR007219">
    <property type="entry name" value="XnlR_reg_dom"/>
</dbReference>
<evidence type="ECO:0000256" key="6">
    <source>
        <dbReference type="ARBA" id="ARBA00023163"/>
    </source>
</evidence>
<dbReference type="GO" id="GO:0008270">
    <property type="term" value="F:zinc ion binding"/>
    <property type="evidence" value="ECO:0007669"/>
    <property type="project" value="InterPro"/>
</dbReference>
<keyword evidence="5" id="KW-0238">DNA-binding</keyword>
<keyword evidence="4" id="KW-0805">Transcription regulation</keyword>
<evidence type="ECO:0000259" key="9">
    <source>
        <dbReference type="PROSITE" id="PS50048"/>
    </source>
</evidence>
<dbReference type="Pfam" id="PF00172">
    <property type="entry name" value="Zn_clus"/>
    <property type="match status" value="1"/>
</dbReference>
<dbReference type="PANTHER" id="PTHR47782">
    <property type="entry name" value="ZN(II)2CYS6 TRANSCRIPTION FACTOR (EUROFUNG)-RELATED"/>
    <property type="match status" value="1"/>
</dbReference>
<sequence length="958" mass="106182">MDPAFVFQQGYPAPPPLTTQAASQHPHRRDDASETDGSSNRVAHTLTACCRCRKRKTRCDPSLPRCLPCDRSGVACEYYDTARGRLISRSYVITLQDKVRALEAELRTLTEEEGDFSHNREELVRRGGLVRLSAGDESVRYLGPSSGIAMSRLLMEEAKLFTDSKRISELIPEVRARREKREARMQSVVMTNAPRRKSTYPMFSDHPAPTLPSRPLVSRLVEIFSQRSTMFWPVVHEQQFAKDLEDVYAGDEDPYKNYVVRMVIAISLHKLEPQYAGLADSYYLAAMQLFEEVVRPRDLKALQCLILVGQYSILAPTRMAIYFVIGLATRICQATGLCFEKTITTVYDAGLESPLTLDMRRRLSWIVASMEYGLSHTMGRPNAFAQSHDEVDVEFFSTAPDERITDEGILPGPDCEKKVVAIYFFKMRMVQAEIRRVLYESPGRGPVDDSDPWFVEMEQRIQEWHDGAPKDPAWCKPWFSGRFCQLKIFLYRPSPQVTRPSPRAAEICYDSAAYIINLSKQQMEKGATDVTWIFLLNLYMSLNVILWSVSYANIRQAHAREEVEELVDVSLDILEQCTDRWPGTEAAVNLYSVLSRACMQSYETQGVQQDALGSNFNTPGAFVDTHSPPMAHEGANPSPQVGQPSAAQHFDNNGLQFGYVFNPQQQQPPPNSMNSGPFPFGGSPFQQQQQQQLITPRQPTFRSNSIFFNPSSEGGGRRFSHFAPDVPPEGGDEATPPATTTPINHNTPPDASGGSSLPTPPESIEPVSTLTPPSYTGPPMSTPIMTHQSPPSVVSTPMTIAASVGLSSPASQSPTPGKIPHQQPLPPHRSPNFNMGPTSQPAPPQPQEHHQQQQQMPPSAVPNWFAPSGPFVSPFAFGSMGAPFMGDMNSQGFASPTSMGPGGLISPFGSQFTNTFQRQGSLSQEQHTELMQALENDGLSEIDALLNMGQPANTVAWG</sequence>
<dbReference type="Gene3D" id="4.10.240.10">
    <property type="entry name" value="Zn(2)-C6 fungal-type DNA-binding domain"/>
    <property type="match status" value="1"/>
</dbReference>
<feature type="region of interest" description="Disordered" evidence="8">
    <location>
        <begin position="659"/>
        <end position="862"/>
    </location>
</feature>
<dbReference type="OrthoDB" id="5416384at2759"/>
<keyword evidence="11" id="KW-1185">Reference proteome</keyword>
<evidence type="ECO:0000256" key="1">
    <source>
        <dbReference type="ARBA" id="ARBA00004123"/>
    </source>
</evidence>
<evidence type="ECO:0000256" key="8">
    <source>
        <dbReference type="SAM" id="MobiDB-lite"/>
    </source>
</evidence>
<evidence type="ECO:0000256" key="7">
    <source>
        <dbReference type="ARBA" id="ARBA00023242"/>
    </source>
</evidence>
<dbReference type="InterPro" id="IPR001138">
    <property type="entry name" value="Zn2Cys6_DnaBD"/>
</dbReference>
<evidence type="ECO:0000313" key="10">
    <source>
        <dbReference type="EMBL" id="PKS11803.1"/>
    </source>
</evidence>
<proteinExistence type="predicted"/>
<dbReference type="AlphaFoldDB" id="A0A2N3NH96"/>
<feature type="compositionally biased region" description="Polar residues" evidence="8">
    <location>
        <begin position="783"/>
        <end position="798"/>
    </location>
</feature>
<dbReference type="InParanoid" id="A0A2N3NH96"/>
<dbReference type="SUPFAM" id="SSF57701">
    <property type="entry name" value="Zn2/Cys6 DNA-binding domain"/>
    <property type="match status" value="1"/>
</dbReference>
<dbReference type="CDD" id="cd00067">
    <property type="entry name" value="GAL4"/>
    <property type="match status" value="1"/>
</dbReference>
<evidence type="ECO:0000256" key="5">
    <source>
        <dbReference type="ARBA" id="ARBA00023125"/>
    </source>
</evidence>
<feature type="region of interest" description="Disordered" evidence="8">
    <location>
        <begin position="630"/>
        <end position="649"/>
    </location>
</feature>
<feature type="region of interest" description="Disordered" evidence="8">
    <location>
        <begin position="8"/>
        <end position="39"/>
    </location>
</feature>
<dbReference type="GO" id="GO:0006351">
    <property type="term" value="P:DNA-templated transcription"/>
    <property type="evidence" value="ECO:0007669"/>
    <property type="project" value="InterPro"/>
</dbReference>
<keyword evidence="2" id="KW-0479">Metal-binding</keyword>
<dbReference type="EMBL" id="NLAX01000004">
    <property type="protein sequence ID" value="PKS11803.1"/>
    <property type="molecule type" value="Genomic_DNA"/>
</dbReference>
<dbReference type="STRING" id="41688.A0A2N3NH96"/>
<dbReference type="InterPro" id="IPR052202">
    <property type="entry name" value="Yeast_MetPath_Reg"/>
</dbReference>
<evidence type="ECO:0000256" key="4">
    <source>
        <dbReference type="ARBA" id="ARBA00023015"/>
    </source>
</evidence>
<comment type="caution">
    <text evidence="10">The sequence shown here is derived from an EMBL/GenBank/DDBJ whole genome shotgun (WGS) entry which is preliminary data.</text>
</comment>
<dbReference type="CDD" id="cd12148">
    <property type="entry name" value="fungal_TF_MHR"/>
    <property type="match status" value="1"/>
</dbReference>
<evidence type="ECO:0000313" key="11">
    <source>
        <dbReference type="Proteomes" id="UP000233524"/>
    </source>
</evidence>
<dbReference type="GO" id="GO:0005634">
    <property type="term" value="C:nucleus"/>
    <property type="evidence" value="ECO:0007669"/>
    <property type="project" value="UniProtKB-SubCell"/>
</dbReference>
<feature type="compositionally biased region" description="Polar residues" evidence="8">
    <location>
        <begin position="805"/>
        <end position="815"/>
    </location>
</feature>
<comment type="subcellular location">
    <subcellularLocation>
        <location evidence="1">Nucleus</location>
    </subcellularLocation>
</comment>
<organism evidence="10 11">
    <name type="scientific">Lomentospora prolificans</name>
    <dbReference type="NCBI Taxonomy" id="41688"/>
    <lineage>
        <taxon>Eukaryota</taxon>
        <taxon>Fungi</taxon>
        <taxon>Dikarya</taxon>
        <taxon>Ascomycota</taxon>
        <taxon>Pezizomycotina</taxon>
        <taxon>Sordariomycetes</taxon>
        <taxon>Hypocreomycetidae</taxon>
        <taxon>Microascales</taxon>
        <taxon>Microascaceae</taxon>
        <taxon>Lomentospora</taxon>
    </lineage>
</organism>
<keyword evidence="3" id="KW-0862">Zinc</keyword>
<reference evidence="10 11" key="1">
    <citation type="journal article" date="2017" name="G3 (Bethesda)">
        <title>First Draft Genome Sequence of the Pathogenic Fungus Lomentospora prolificans (Formerly Scedosporium prolificans).</title>
        <authorList>
            <person name="Luo R."/>
            <person name="Zimin A."/>
            <person name="Workman R."/>
            <person name="Fan Y."/>
            <person name="Pertea G."/>
            <person name="Grossman N."/>
            <person name="Wear M.P."/>
            <person name="Jia B."/>
            <person name="Miller H."/>
            <person name="Casadevall A."/>
            <person name="Timp W."/>
            <person name="Zhang S.X."/>
            <person name="Salzberg S.L."/>
        </authorList>
    </citation>
    <scope>NUCLEOTIDE SEQUENCE [LARGE SCALE GENOMIC DNA]</scope>
    <source>
        <strain evidence="10 11">JHH-5317</strain>
    </source>
</reference>